<gene>
    <name evidence="3" type="ORF">A3196_19375</name>
</gene>
<keyword evidence="1" id="KW-0812">Transmembrane</keyword>
<dbReference type="PANTHER" id="PTHR30296">
    <property type="entry name" value="UNCHARACTERIZED PROTEIN YKGE"/>
    <property type="match status" value="1"/>
</dbReference>
<name>A0A1E2UII8_9GAMM</name>
<accession>A0A1E2UII8</accession>
<protein>
    <submittedName>
        <fullName evidence="3">Oxidoreductase</fullName>
    </submittedName>
</protein>
<dbReference type="Proteomes" id="UP000094849">
    <property type="component" value="Unassembled WGS sequence"/>
</dbReference>
<dbReference type="InterPro" id="IPR004017">
    <property type="entry name" value="Cys_rich_dom"/>
</dbReference>
<keyword evidence="1" id="KW-0472">Membrane</keyword>
<dbReference type="PANTHER" id="PTHR30296:SF0">
    <property type="entry name" value="LACTATE UTILIZATION PROTEIN A"/>
    <property type="match status" value="1"/>
</dbReference>
<dbReference type="AlphaFoldDB" id="A0A1E2UII8"/>
<keyword evidence="4" id="KW-1185">Reference proteome</keyword>
<evidence type="ECO:0000313" key="3">
    <source>
        <dbReference type="EMBL" id="ODB92931.1"/>
    </source>
</evidence>
<reference evidence="3 4" key="1">
    <citation type="submission" date="2016-03" db="EMBL/GenBank/DDBJ databases">
        <title>Chemosynthetic sulphur-oxidizing symbionts of marine invertebrate animals are capable of nitrogen fixation.</title>
        <authorList>
            <person name="Petersen J.M."/>
            <person name="Kemper A."/>
            <person name="Gruber-Vodicka H."/>
            <person name="Cardini U."/>
            <person name="Geest Mvander."/>
            <person name="Kleiner M."/>
            <person name="Bulgheresi S."/>
            <person name="Fussmann M."/>
            <person name="Herbold C."/>
            <person name="Seah B.K.B."/>
            <person name="Antony C.Paul."/>
            <person name="Liu D."/>
            <person name="Belitz A."/>
            <person name="Weber M."/>
        </authorList>
    </citation>
    <scope>NUCLEOTIDE SEQUENCE [LARGE SCALE GENOMIC DNA]</scope>
    <source>
        <strain evidence="3">G_D</strain>
    </source>
</reference>
<dbReference type="GO" id="GO:0016491">
    <property type="term" value="F:oxidoreductase activity"/>
    <property type="evidence" value="ECO:0007669"/>
    <property type="project" value="UniProtKB-ARBA"/>
</dbReference>
<comment type="caution">
    <text evidence="3">The sequence shown here is derived from an EMBL/GenBank/DDBJ whole genome shotgun (WGS) entry which is preliminary data.</text>
</comment>
<organism evidence="3 4">
    <name type="scientific">Candidatus Thiodiazotropha endoloripes</name>
    <dbReference type="NCBI Taxonomy" id="1818881"/>
    <lineage>
        <taxon>Bacteria</taxon>
        <taxon>Pseudomonadati</taxon>
        <taxon>Pseudomonadota</taxon>
        <taxon>Gammaproteobacteria</taxon>
        <taxon>Chromatiales</taxon>
        <taxon>Sedimenticolaceae</taxon>
        <taxon>Candidatus Thiodiazotropha</taxon>
    </lineage>
</organism>
<sequence>MSQPDQVYFFGTCLIDLLYPNAGLAGMALIKRQGVKVIYPAYQGCCGQPAFNSGYRQEALAVARAQLNCFPEDYPIVVPSGSCAGMVKHHWPELFAGQPDEFQAINAAQRTYELTEFLVDVLALQLKDLGQPTRIAIHTSCSARREMGVADRIDSLIAQLSNVQVMEQAHKTECCGFGGTFSVKQPDISGAMMEAKCDALLASGAQMVISQDCGCLMNISGSLEHQQRELPTQHVAEFLLDRTSGEAE</sequence>
<evidence type="ECO:0000256" key="1">
    <source>
        <dbReference type="SAM" id="Phobius"/>
    </source>
</evidence>
<evidence type="ECO:0000259" key="2">
    <source>
        <dbReference type="Pfam" id="PF02754"/>
    </source>
</evidence>
<proteinExistence type="predicted"/>
<dbReference type="EMBL" id="LVJZ01000005">
    <property type="protein sequence ID" value="ODB92931.1"/>
    <property type="molecule type" value="Genomic_DNA"/>
</dbReference>
<evidence type="ECO:0000313" key="4">
    <source>
        <dbReference type="Proteomes" id="UP000094849"/>
    </source>
</evidence>
<dbReference type="RefSeq" id="WP_069025093.1">
    <property type="nucleotide sequence ID" value="NZ_LVJZ01000005.1"/>
</dbReference>
<feature type="transmembrane region" description="Helical" evidence="1">
    <location>
        <begin position="6"/>
        <end position="30"/>
    </location>
</feature>
<dbReference type="Pfam" id="PF02754">
    <property type="entry name" value="CCG"/>
    <property type="match status" value="2"/>
</dbReference>
<keyword evidence="1" id="KW-1133">Transmembrane helix</keyword>
<feature type="domain" description="Cysteine-rich" evidence="2">
    <location>
        <begin position="135"/>
        <end position="219"/>
    </location>
</feature>
<dbReference type="STRING" id="1818881.A3196_19375"/>
<dbReference type="GO" id="GO:0005829">
    <property type="term" value="C:cytosol"/>
    <property type="evidence" value="ECO:0007669"/>
    <property type="project" value="TreeGrafter"/>
</dbReference>
<feature type="domain" description="Cysteine-rich" evidence="2">
    <location>
        <begin position="7"/>
        <end position="88"/>
    </location>
</feature>